<dbReference type="PIRSF" id="PIRSF007510">
    <property type="entry name" value="UCP007510"/>
    <property type="match status" value="1"/>
</dbReference>
<evidence type="ECO:0000313" key="2">
    <source>
        <dbReference type="EMBL" id="KRM12538.1"/>
    </source>
</evidence>
<protein>
    <recommendedName>
        <fullName evidence="1">UPF0340 protein FD16_GL002289</fullName>
    </recommendedName>
</protein>
<name>A0A0R1W4G6_9LACO</name>
<evidence type="ECO:0000256" key="1">
    <source>
        <dbReference type="HAMAP-Rule" id="MF_00800"/>
    </source>
</evidence>
<proteinExistence type="inferred from homology"/>
<reference evidence="2 3" key="1">
    <citation type="journal article" date="2015" name="Genome Announc.">
        <title>Expanding the biotechnology potential of lactobacilli through comparative genomics of 213 strains and associated genera.</title>
        <authorList>
            <person name="Sun Z."/>
            <person name="Harris H.M."/>
            <person name="McCann A."/>
            <person name="Guo C."/>
            <person name="Argimon S."/>
            <person name="Zhang W."/>
            <person name="Yang X."/>
            <person name="Jeffery I.B."/>
            <person name="Cooney J.C."/>
            <person name="Kagawa T.F."/>
            <person name="Liu W."/>
            <person name="Song Y."/>
            <person name="Salvetti E."/>
            <person name="Wrobel A."/>
            <person name="Rasinkangas P."/>
            <person name="Parkhill J."/>
            <person name="Rea M.C."/>
            <person name="O'Sullivan O."/>
            <person name="Ritari J."/>
            <person name="Douillard F.P."/>
            <person name="Paul Ross R."/>
            <person name="Yang R."/>
            <person name="Briner A.E."/>
            <person name="Felis G.E."/>
            <person name="de Vos W.M."/>
            <person name="Barrangou R."/>
            <person name="Klaenhammer T.R."/>
            <person name="Caufield P.W."/>
            <person name="Cui Y."/>
            <person name="Zhang H."/>
            <person name="O'Toole P.W."/>
        </authorList>
    </citation>
    <scope>NUCLEOTIDE SEQUENCE [LARGE SCALE GENOMIC DNA]</scope>
    <source>
        <strain evidence="2 3">DSM 5007</strain>
    </source>
</reference>
<dbReference type="HAMAP" id="MF_00800">
    <property type="entry name" value="UPF0340"/>
    <property type="match status" value="1"/>
</dbReference>
<organism evidence="2 3">
    <name type="scientific">Paucilactobacillus suebicus DSM 5007 = KCTC 3549</name>
    <dbReference type="NCBI Taxonomy" id="1423807"/>
    <lineage>
        <taxon>Bacteria</taxon>
        <taxon>Bacillati</taxon>
        <taxon>Bacillota</taxon>
        <taxon>Bacilli</taxon>
        <taxon>Lactobacillales</taxon>
        <taxon>Lactobacillaceae</taxon>
        <taxon>Paucilactobacillus</taxon>
    </lineage>
</organism>
<dbReference type="STRING" id="1423807.FD16_GL002289"/>
<dbReference type="AlphaFoldDB" id="A0A0R1W4G6"/>
<accession>A0A0R1W4G6</accession>
<dbReference type="RefSeq" id="WP_010622408.1">
    <property type="nucleotide sequence ID" value="NZ_AZGF01000007.1"/>
</dbReference>
<comment type="caution">
    <text evidence="2">The sequence shown here is derived from an EMBL/GenBank/DDBJ whole genome shotgun (WGS) entry which is preliminary data.</text>
</comment>
<dbReference type="PATRIC" id="fig|1423807.3.peg.2356"/>
<dbReference type="eggNOG" id="COG4475">
    <property type="taxonomic scope" value="Bacteria"/>
</dbReference>
<dbReference type="InterPro" id="IPR028345">
    <property type="entry name" value="Antibiotic_NAT-like"/>
</dbReference>
<keyword evidence="3" id="KW-1185">Reference proteome</keyword>
<evidence type="ECO:0000313" key="3">
    <source>
        <dbReference type="Proteomes" id="UP000051820"/>
    </source>
</evidence>
<dbReference type="NCBIfam" id="TIGR01440">
    <property type="entry name" value="TIGR01440 family protein"/>
    <property type="match status" value="1"/>
</dbReference>
<dbReference type="Gene3D" id="3.40.50.10360">
    <property type="entry name" value="Hypothetical protein TT1679"/>
    <property type="match status" value="1"/>
</dbReference>
<dbReference type="Pfam" id="PF04260">
    <property type="entry name" value="DUF436"/>
    <property type="match status" value="1"/>
</dbReference>
<dbReference type="Proteomes" id="UP000051820">
    <property type="component" value="Unassembled WGS sequence"/>
</dbReference>
<gene>
    <name evidence="2" type="ORF">FD16_GL002289</name>
</gene>
<dbReference type="SUPFAM" id="SSF110710">
    <property type="entry name" value="TTHA0583/YokD-like"/>
    <property type="match status" value="1"/>
</dbReference>
<comment type="similarity">
    <text evidence="1">Belongs to the UPF0340 family.</text>
</comment>
<dbReference type="InterPro" id="IPR006340">
    <property type="entry name" value="DUF436"/>
</dbReference>
<sequence length="191" mass="21059">MIVTSEFNLEESREQLQRGVTEFFDDANFPKDSLIVLGSSTSEIQGHKIGKHSSIEVGRMVIDVILPLIQQRGLHLAVQGCEHLNRALLMERTEADERGFEQVTVFPALNAGGGTQVAAYEKFNDPVEVEHVIAAGGIDIGDTSIGMHVKFVQIPVRTSVKEVGLAHVTYLKSRPKLIGGQRAHYSWEPVE</sequence>
<dbReference type="EMBL" id="AZGF01000007">
    <property type="protein sequence ID" value="KRM12538.1"/>
    <property type="molecule type" value="Genomic_DNA"/>
</dbReference>